<evidence type="ECO:0000256" key="3">
    <source>
        <dbReference type="ARBA" id="ARBA00022448"/>
    </source>
</evidence>
<dbReference type="Pfam" id="PF03544">
    <property type="entry name" value="TonB_C"/>
    <property type="match status" value="1"/>
</dbReference>
<dbReference type="InterPro" id="IPR037682">
    <property type="entry name" value="TonB_C"/>
</dbReference>
<dbReference type="GO" id="GO:0015031">
    <property type="term" value="P:protein transport"/>
    <property type="evidence" value="ECO:0007669"/>
    <property type="project" value="UniProtKB-KW"/>
</dbReference>
<gene>
    <name evidence="11" type="ORF">HMPREF9134_00205</name>
</gene>
<evidence type="ECO:0000256" key="6">
    <source>
        <dbReference type="ARBA" id="ARBA00022692"/>
    </source>
</evidence>
<reference evidence="11 12" key="1">
    <citation type="submission" date="2012-05" db="EMBL/GenBank/DDBJ databases">
        <authorList>
            <person name="Weinstock G."/>
            <person name="Sodergren E."/>
            <person name="Lobos E.A."/>
            <person name="Fulton L."/>
            <person name="Fulton R."/>
            <person name="Courtney L."/>
            <person name="Fronick C."/>
            <person name="O'Laughlin M."/>
            <person name="Godfrey J."/>
            <person name="Wilson R.M."/>
            <person name="Miner T."/>
            <person name="Farmer C."/>
            <person name="Delehaunty K."/>
            <person name="Cordes M."/>
            <person name="Minx P."/>
            <person name="Tomlinson C."/>
            <person name="Chen J."/>
            <person name="Wollam A."/>
            <person name="Pepin K.H."/>
            <person name="Bhonagiri V."/>
            <person name="Zhang X."/>
            <person name="Suruliraj S."/>
            <person name="Warren W."/>
            <person name="Mitreva M."/>
            <person name="Mardis E.R."/>
            <person name="Wilson R.K."/>
        </authorList>
    </citation>
    <scope>NUCLEOTIDE SEQUENCE [LARGE SCALE GENOMIC DNA]</scope>
    <source>
        <strain evidence="11 12">F0037</strain>
    </source>
</reference>
<evidence type="ECO:0000256" key="4">
    <source>
        <dbReference type="ARBA" id="ARBA00022475"/>
    </source>
</evidence>
<comment type="caution">
    <text evidence="11">The sequence shown here is derived from an EMBL/GenBank/DDBJ whole genome shotgun (WGS) entry which is preliminary data.</text>
</comment>
<dbReference type="GO" id="GO:0031992">
    <property type="term" value="F:energy transducer activity"/>
    <property type="evidence" value="ECO:0007669"/>
    <property type="project" value="TreeGrafter"/>
</dbReference>
<comment type="similarity">
    <text evidence="2">Belongs to the TonB family.</text>
</comment>
<evidence type="ECO:0000256" key="1">
    <source>
        <dbReference type="ARBA" id="ARBA00004383"/>
    </source>
</evidence>
<dbReference type="HOGENOM" id="CLU_065795_1_1_10"/>
<evidence type="ECO:0000256" key="9">
    <source>
        <dbReference type="ARBA" id="ARBA00023136"/>
    </source>
</evidence>
<keyword evidence="4" id="KW-1003">Cell membrane</keyword>
<evidence type="ECO:0000313" key="11">
    <source>
        <dbReference type="EMBL" id="EKY03024.1"/>
    </source>
</evidence>
<keyword evidence="3" id="KW-0813">Transport</keyword>
<dbReference type="eggNOG" id="COG0810">
    <property type="taxonomic scope" value="Bacteria"/>
</dbReference>
<keyword evidence="5" id="KW-0997">Cell inner membrane</keyword>
<evidence type="ECO:0000256" key="8">
    <source>
        <dbReference type="ARBA" id="ARBA00022989"/>
    </source>
</evidence>
<dbReference type="InterPro" id="IPR051045">
    <property type="entry name" value="TonB-dependent_transducer"/>
</dbReference>
<feature type="domain" description="TonB C-terminal" evidence="10">
    <location>
        <begin position="145"/>
        <end position="235"/>
    </location>
</feature>
<dbReference type="FunFam" id="3.30.1150.10:FF:000002">
    <property type="entry name" value="Energy transducer TonB"/>
    <property type="match status" value="1"/>
</dbReference>
<comment type="subcellular location">
    <subcellularLocation>
        <location evidence="1">Cell inner membrane</location>
        <topology evidence="1">Single-pass membrane protein</topology>
        <orientation evidence="1">Periplasmic side</orientation>
    </subcellularLocation>
</comment>
<keyword evidence="9" id="KW-0472">Membrane</keyword>
<keyword evidence="6" id="KW-0812">Transmembrane</keyword>
<dbReference type="InterPro" id="IPR006260">
    <property type="entry name" value="TonB/TolA_C"/>
</dbReference>
<evidence type="ECO:0000313" key="12">
    <source>
        <dbReference type="Proteomes" id="UP000010408"/>
    </source>
</evidence>
<proteinExistence type="inferred from homology"/>
<evidence type="ECO:0000256" key="2">
    <source>
        <dbReference type="ARBA" id="ARBA00006555"/>
    </source>
</evidence>
<sequence length="235" mass="26202">MEIKKSAKADLERGKGLSLLLGLLVALSVVFVGLEWRSAVTQAQAQEKAFNTQDVEDVMNIEDQQKPDEPEPEPEQAQQTEVQLPDELKVVSNDREVIKPSFVSVDQDKPLPPPNIPLGTKNVQVDEEVDQAIFEVVEEQPEFPGGMEALLKYLAKNINYPESAVDNGIQGKVMVRFVVERDGSVSAVETYKSVDPALDKEAVRVVKTLPKWKPGRQQGKAVRTRYIVPVVFRLQ</sequence>
<organism evidence="11 12">
    <name type="scientific">Porphyromonas catoniae F0037</name>
    <dbReference type="NCBI Taxonomy" id="1127696"/>
    <lineage>
        <taxon>Bacteria</taxon>
        <taxon>Pseudomonadati</taxon>
        <taxon>Bacteroidota</taxon>
        <taxon>Bacteroidia</taxon>
        <taxon>Bacteroidales</taxon>
        <taxon>Porphyromonadaceae</taxon>
        <taxon>Porphyromonas</taxon>
    </lineage>
</organism>
<dbReference type="PROSITE" id="PS52015">
    <property type="entry name" value="TONB_CTD"/>
    <property type="match status" value="1"/>
</dbReference>
<dbReference type="EMBL" id="AMEQ01000006">
    <property type="protein sequence ID" value="EKY03024.1"/>
    <property type="molecule type" value="Genomic_DNA"/>
</dbReference>
<dbReference type="GO" id="GO:0055085">
    <property type="term" value="P:transmembrane transport"/>
    <property type="evidence" value="ECO:0007669"/>
    <property type="project" value="InterPro"/>
</dbReference>
<dbReference type="GO" id="GO:0098797">
    <property type="term" value="C:plasma membrane protein complex"/>
    <property type="evidence" value="ECO:0007669"/>
    <property type="project" value="TreeGrafter"/>
</dbReference>
<name>L1NHN3_9PORP</name>
<keyword evidence="7" id="KW-0653">Protein transport</keyword>
<dbReference type="Gene3D" id="3.30.1150.10">
    <property type="match status" value="1"/>
</dbReference>
<dbReference type="RefSeq" id="WP_005468331.1">
    <property type="nucleotide sequence ID" value="NZ_KB291038.1"/>
</dbReference>
<dbReference type="PANTHER" id="PTHR33446">
    <property type="entry name" value="PROTEIN TONB-RELATED"/>
    <property type="match status" value="1"/>
</dbReference>
<protein>
    <submittedName>
        <fullName evidence="11">TonB family domain protein</fullName>
    </submittedName>
</protein>
<dbReference type="NCBIfam" id="TIGR01352">
    <property type="entry name" value="tonB_Cterm"/>
    <property type="match status" value="1"/>
</dbReference>
<dbReference type="PANTHER" id="PTHR33446:SF2">
    <property type="entry name" value="PROTEIN TONB"/>
    <property type="match status" value="1"/>
</dbReference>
<dbReference type="SUPFAM" id="SSF74653">
    <property type="entry name" value="TolA/TonB C-terminal domain"/>
    <property type="match status" value="1"/>
</dbReference>
<accession>L1NHN3</accession>
<dbReference type="Proteomes" id="UP000010408">
    <property type="component" value="Unassembled WGS sequence"/>
</dbReference>
<evidence type="ECO:0000256" key="7">
    <source>
        <dbReference type="ARBA" id="ARBA00022927"/>
    </source>
</evidence>
<dbReference type="AlphaFoldDB" id="L1NHN3"/>
<keyword evidence="8" id="KW-1133">Transmembrane helix</keyword>
<evidence type="ECO:0000259" key="10">
    <source>
        <dbReference type="PROSITE" id="PS52015"/>
    </source>
</evidence>
<dbReference type="STRING" id="1127696.HMPREF9134_00205"/>
<dbReference type="PATRIC" id="fig|1127696.3.peg.170"/>
<evidence type="ECO:0000256" key="5">
    <source>
        <dbReference type="ARBA" id="ARBA00022519"/>
    </source>
</evidence>